<dbReference type="Proteomes" id="UP001500731">
    <property type="component" value="Unassembled WGS sequence"/>
</dbReference>
<accession>A0ABP8P9W3</accession>
<evidence type="ECO:0008006" key="4">
    <source>
        <dbReference type="Google" id="ProtNLM"/>
    </source>
</evidence>
<keyword evidence="3" id="KW-1185">Reference proteome</keyword>
<gene>
    <name evidence="2" type="ORF">GCM10023171_14050</name>
</gene>
<evidence type="ECO:0000313" key="2">
    <source>
        <dbReference type="EMBL" id="GAA4483077.1"/>
    </source>
</evidence>
<evidence type="ECO:0000313" key="3">
    <source>
        <dbReference type="Proteomes" id="UP001500731"/>
    </source>
</evidence>
<feature type="region of interest" description="Disordered" evidence="1">
    <location>
        <begin position="112"/>
        <end position="156"/>
    </location>
</feature>
<evidence type="ECO:0000256" key="1">
    <source>
        <dbReference type="SAM" id="MobiDB-lite"/>
    </source>
</evidence>
<comment type="caution">
    <text evidence="2">The sequence shown here is derived from an EMBL/GenBank/DDBJ whole genome shotgun (WGS) entry which is preliminary data.</text>
</comment>
<dbReference type="Gene3D" id="3.30.200.20">
    <property type="entry name" value="Phosphorylase Kinase, domain 1"/>
    <property type="match status" value="1"/>
</dbReference>
<feature type="compositionally biased region" description="Low complexity" evidence="1">
    <location>
        <begin position="112"/>
        <end position="132"/>
    </location>
</feature>
<proteinExistence type="predicted"/>
<reference evidence="3" key="1">
    <citation type="journal article" date="2019" name="Int. J. Syst. Evol. Microbiol.">
        <title>The Global Catalogue of Microorganisms (GCM) 10K type strain sequencing project: providing services to taxonomists for standard genome sequencing and annotation.</title>
        <authorList>
            <consortium name="The Broad Institute Genomics Platform"/>
            <consortium name="The Broad Institute Genome Sequencing Center for Infectious Disease"/>
            <person name="Wu L."/>
            <person name="Ma J."/>
        </authorList>
    </citation>
    <scope>NUCLEOTIDE SEQUENCE [LARGE SCALE GENOMIC DNA]</scope>
    <source>
        <strain evidence="3">JCM 17839</strain>
    </source>
</reference>
<sequence>MADSPAAEIRIDEILVRTLLREQAPDLAEEPLTLVAEGWDNAIWRLGDELAVRLPRRRAAAALIRHEQQHLPAMGARLAAQGGPNTGAGVRGAPRRRIRVGLVGRAVDRGPCGAGAAARGADSLGRAAGRGATCSARPRDRALPRQSRARRTADRP</sequence>
<dbReference type="EMBL" id="BAABGP010000008">
    <property type="protein sequence ID" value="GAA4483077.1"/>
    <property type="molecule type" value="Genomic_DNA"/>
</dbReference>
<protein>
    <recommendedName>
        <fullName evidence="4">Aminoglycoside phosphotransferase domain-containing protein</fullName>
    </recommendedName>
</protein>
<name>A0ABP8P9W3_9MICO</name>
<organism evidence="2 3">
    <name type="scientific">Microbacterium panaciterrae</name>
    <dbReference type="NCBI Taxonomy" id="985759"/>
    <lineage>
        <taxon>Bacteria</taxon>
        <taxon>Bacillati</taxon>
        <taxon>Actinomycetota</taxon>
        <taxon>Actinomycetes</taxon>
        <taxon>Micrococcales</taxon>
        <taxon>Microbacteriaceae</taxon>
        <taxon>Microbacterium</taxon>
    </lineage>
</organism>